<gene>
    <name evidence="1" type="ORF">DFP72DRAFT_843274</name>
</gene>
<comment type="caution">
    <text evidence="1">The sequence shown here is derived from an EMBL/GenBank/DDBJ whole genome shotgun (WGS) entry which is preliminary data.</text>
</comment>
<proteinExistence type="predicted"/>
<reference evidence="1 2" key="1">
    <citation type="submission" date="2020-07" db="EMBL/GenBank/DDBJ databases">
        <title>Comparative genomics of pyrophilous fungi reveals a link between fire events and developmental genes.</title>
        <authorList>
            <consortium name="DOE Joint Genome Institute"/>
            <person name="Steindorff A.S."/>
            <person name="Carver A."/>
            <person name="Calhoun S."/>
            <person name="Stillman K."/>
            <person name="Liu H."/>
            <person name="Lipzen A."/>
            <person name="Pangilinan J."/>
            <person name="Labutti K."/>
            <person name="Bruns T.D."/>
            <person name="Grigoriev I.V."/>
        </authorList>
    </citation>
    <scope>NUCLEOTIDE SEQUENCE [LARGE SCALE GENOMIC DNA]</scope>
    <source>
        <strain evidence="1 2">CBS 144469</strain>
    </source>
</reference>
<keyword evidence="2" id="KW-1185">Reference proteome</keyword>
<evidence type="ECO:0000313" key="2">
    <source>
        <dbReference type="Proteomes" id="UP000521943"/>
    </source>
</evidence>
<dbReference type="Proteomes" id="UP000521943">
    <property type="component" value="Unassembled WGS sequence"/>
</dbReference>
<dbReference type="AlphaFoldDB" id="A0A8H6IA54"/>
<protein>
    <submittedName>
        <fullName evidence="1">Uncharacterized protein</fullName>
    </submittedName>
</protein>
<dbReference type="EMBL" id="JACGCI010000012">
    <property type="protein sequence ID" value="KAF6760358.1"/>
    <property type="molecule type" value="Genomic_DNA"/>
</dbReference>
<sequence>MTLLGQRLGPEEKFARLEATGILDITGLKGVINTCCVGYTILQAQCGSGQQLIANHITQSMDRSKFAESFIDYVIHLSFLVSSGVRRQTSKTTLSTKTTILEPATEAQLLTINGPRLLSDLPTEEELRNSAAEQLQHSLTLPRDPLFVLVTTVFLSSLTSRITFRNLTLMSEAIPQLQRLQIATVSPEDDIASIPERVFPSLE</sequence>
<accession>A0A8H6IA54</accession>
<evidence type="ECO:0000313" key="1">
    <source>
        <dbReference type="EMBL" id="KAF6760358.1"/>
    </source>
</evidence>
<name>A0A8H6IA54_9AGAR</name>
<organism evidence="1 2">
    <name type="scientific">Ephemerocybe angulata</name>
    <dbReference type="NCBI Taxonomy" id="980116"/>
    <lineage>
        <taxon>Eukaryota</taxon>
        <taxon>Fungi</taxon>
        <taxon>Dikarya</taxon>
        <taxon>Basidiomycota</taxon>
        <taxon>Agaricomycotina</taxon>
        <taxon>Agaricomycetes</taxon>
        <taxon>Agaricomycetidae</taxon>
        <taxon>Agaricales</taxon>
        <taxon>Agaricineae</taxon>
        <taxon>Psathyrellaceae</taxon>
        <taxon>Ephemerocybe</taxon>
    </lineage>
</organism>